<evidence type="ECO:0000313" key="4">
    <source>
        <dbReference type="Proteomes" id="UP001596472"/>
    </source>
</evidence>
<reference evidence="4" key="1">
    <citation type="journal article" date="2019" name="Int. J. Syst. Evol. Microbiol.">
        <title>The Global Catalogue of Microorganisms (GCM) 10K type strain sequencing project: providing services to taxonomists for standard genome sequencing and annotation.</title>
        <authorList>
            <consortium name="The Broad Institute Genomics Platform"/>
            <consortium name="The Broad Institute Genome Sequencing Center for Infectious Disease"/>
            <person name="Wu L."/>
            <person name="Ma J."/>
        </authorList>
    </citation>
    <scope>NUCLEOTIDE SEQUENCE [LARGE SCALE GENOMIC DNA]</scope>
    <source>
        <strain evidence="4">CGMCC 4.1467</strain>
    </source>
</reference>
<keyword evidence="4" id="KW-1185">Reference proteome</keyword>
<comment type="caution">
    <text evidence="3">The sequence shown here is derived from an EMBL/GenBank/DDBJ whole genome shotgun (WGS) entry which is preliminary data.</text>
</comment>
<dbReference type="EMBL" id="JBHTBS010000004">
    <property type="protein sequence ID" value="MFC7337401.1"/>
    <property type="molecule type" value="Genomic_DNA"/>
</dbReference>
<keyword evidence="1" id="KW-0732">Signal</keyword>
<organism evidence="3 4">
    <name type="scientific">Haloferula chungangensis</name>
    <dbReference type="NCBI Taxonomy" id="1048331"/>
    <lineage>
        <taxon>Bacteria</taxon>
        <taxon>Pseudomonadati</taxon>
        <taxon>Verrucomicrobiota</taxon>
        <taxon>Verrucomicrobiia</taxon>
        <taxon>Verrucomicrobiales</taxon>
        <taxon>Verrucomicrobiaceae</taxon>
        <taxon>Haloferula</taxon>
    </lineage>
</organism>
<dbReference type="RefSeq" id="WP_379711642.1">
    <property type="nucleotide sequence ID" value="NZ_JBHTBS010000004.1"/>
</dbReference>
<dbReference type="PANTHER" id="PTHR33546:SF1">
    <property type="entry name" value="LARGE, MULTIFUNCTIONAL SECRETED PROTEIN"/>
    <property type="match status" value="1"/>
</dbReference>
<evidence type="ECO:0000256" key="1">
    <source>
        <dbReference type="SAM" id="SignalP"/>
    </source>
</evidence>
<accession>A0ABW2L8J9</accession>
<dbReference type="Gene3D" id="2.60.120.560">
    <property type="entry name" value="Exo-inulinase, domain 1"/>
    <property type="match status" value="1"/>
</dbReference>
<protein>
    <submittedName>
        <fullName evidence="3">DUF1080 domain-containing protein</fullName>
    </submittedName>
</protein>
<dbReference type="Proteomes" id="UP001596472">
    <property type="component" value="Unassembled WGS sequence"/>
</dbReference>
<evidence type="ECO:0000313" key="3">
    <source>
        <dbReference type="EMBL" id="MFC7337401.1"/>
    </source>
</evidence>
<dbReference type="Pfam" id="PF06439">
    <property type="entry name" value="3keto-disac_hyd"/>
    <property type="match status" value="1"/>
</dbReference>
<dbReference type="InterPro" id="IPR010496">
    <property type="entry name" value="AL/BT2_dom"/>
</dbReference>
<proteinExistence type="predicted"/>
<feature type="signal peptide" evidence="1">
    <location>
        <begin position="1"/>
        <end position="19"/>
    </location>
</feature>
<sequence>MKTLIAPLALVCSATSLLAAPEAPVWTDPAKAAAEYPDFKIQGEYVAEGRAAQVAAMGKGKFQISEYAKGLPGAGWDGSKITKSVGDAAFVAEQLDGFSRVEREVPTLGAKPPEGAVVLFDGTNTNQWNKGVIKDGLLMAGTTTKKKFKDFKLHLEFRLPFKPETPLSSQDRGNSGIYIFGRYECQIIDSFGLDYDLSTWGGKNHSDNKQWCGSFYKFKTPDVPMCLPPLTWQSYDIDFTAPKFEDGKKVTNARVSVVQNGVMIHDDVELPKGTGNGGKLPEIPEGNLLFQGHGNPVQFRNIWIVEK</sequence>
<feature type="chain" id="PRO_5046203773" evidence="1">
    <location>
        <begin position="20"/>
        <end position="307"/>
    </location>
</feature>
<evidence type="ECO:0000259" key="2">
    <source>
        <dbReference type="Pfam" id="PF06439"/>
    </source>
</evidence>
<gene>
    <name evidence="3" type="ORF">ACFQY0_09465</name>
</gene>
<dbReference type="PANTHER" id="PTHR33546">
    <property type="entry name" value="LARGE, MULTIFUNCTIONAL SECRETED PROTEIN-RELATED"/>
    <property type="match status" value="1"/>
</dbReference>
<name>A0ABW2L8J9_9BACT</name>
<feature type="domain" description="3-keto-alpha-glucoside-1,2-lyase/3-keto-2-hydroxy-glucal hydratase" evidence="2">
    <location>
        <begin position="115"/>
        <end position="304"/>
    </location>
</feature>